<reference evidence="2" key="1">
    <citation type="journal article" date="2019" name="Int. J. Syst. Evol. Microbiol.">
        <title>The Global Catalogue of Microorganisms (GCM) 10K type strain sequencing project: providing services to taxonomists for standard genome sequencing and annotation.</title>
        <authorList>
            <consortium name="The Broad Institute Genomics Platform"/>
            <consortium name="The Broad Institute Genome Sequencing Center for Infectious Disease"/>
            <person name="Wu L."/>
            <person name="Ma J."/>
        </authorList>
    </citation>
    <scope>NUCLEOTIDE SEQUENCE [LARGE SCALE GENOMIC DNA]</scope>
    <source>
        <strain evidence="2">JCM 17326</strain>
    </source>
</reference>
<proteinExistence type="predicted"/>
<comment type="caution">
    <text evidence="1">The sequence shown here is derived from an EMBL/GenBank/DDBJ whole genome shotgun (WGS) entry which is preliminary data.</text>
</comment>
<keyword evidence="2" id="KW-1185">Reference proteome</keyword>
<organism evidence="1 2">
    <name type="scientific">Nonomuraea rosea</name>
    <dbReference type="NCBI Taxonomy" id="638574"/>
    <lineage>
        <taxon>Bacteria</taxon>
        <taxon>Bacillati</taxon>
        <taxon>Actinomycetota</taxon>
        <taxon>Actinomycetes</taxon>
        <taxon>Streptosporangiales</taxon>
        <taxon>Streptosporangiaceae</taxon>
        <taxon>Nonomuraea</taxon>
    </lineage>
</organism>
<evidence type="ECO:0000313" key="1">
    <source>
        <dbReference type="EMBL" id="GAA3581988.1"/>
    </source>
</evidence>
<accession>A0ABP6YEM1</accession>
<gene>
    <name evidence="1" type="ORF">GCM10022419_074450</name>
</gene>
<dbReference type="Proteomes" id="UP001500630">
    <property type="component" value="Unassembled WGS sequence"/>
</dbReference>
<name>A0ABP6YEM1_9ACTN</name>
<dbReference type="EMBL" id="BAABDQ010000020">
    <property type="protein sequence ID" value="GAA3581988.1"/>
    <property type="molecule type" value="Genomic_DNA"/>
</dbReference>
<sequence length="75" mass="8022">MIDLMGRGSAPARELSPPAPLLRSWRVSMDLAPKQFGDPRNRPSGRAVFLSSGVAASVLRPFDLTSLTRGLCGGR</sequence>
<evidence type="ECO:0000313" key="2">
    <source>
        <dbReference type="Proteomes" id="UP001500630"/>
    </source>
</evidence>
<protein>
    <submittedName>
        <fullName evidence="1">Uncharacterized protein</fullName>
    </submittedName>
</protein>